<accession>A0ABW2ILH7</accession>
<dbReference type="Gene3D" id="1.20.120.450">
    <property type="entry name" value="dinb family like domain"/>
    <property type="match status" value="1"/>
</dbReference>
<dbReference type="RefSeq" id="WP_382166977.1">
    <property type="nucleotide sequence ID" value="NZ_JBHTBR010000005.1"/>
</dbReference>
<evidence type="ECO:0000313" key="2">
    <source>
        <dbReference type="Proteomes" id="UP001596492"/>
    </source>
</evidence>
<dbReference type="PANTHER" id="PTHR36922">
    <property type="entry name" value="BLL2446 PROTEIN"/>
    <property type="match status" value="1"/>
</dbReference>
<evidence type="ECO:0000313" key="1">
    <source>
        <dbReference type="EMBL" id="MFC7291736.1"/>
    </source>
</evidence>
<comment type="caution">
    <text evidence="1">The sequence shown here is derived from an EMBL/GenBank/DDBJ whole genome shotgun (WGS) entry which is preliminary data.</text>
</comment>
<sequence length="171" mass="18347">MSLTISQVLKTTTGQTLGALKGVLAKAQAHAEAIGVEDSVFLNARLAPDMFPMVRQVQIATDMSARGASRLSGRDMPNLPDVETSFAQLIERCDKAIAHIMETPDDAINANADTVLDIPAGKDKTMPMTGAEYTLSFVVTNLNFHATTAYALLRSQGVPLGKRDYLMPPQA</sequence>
<proteinExistence type="predicted"/>
<dbReference type="Pfam" id="PF09351">
    <property type="entry name" value="DUF1993"/>
    <property type="match status" value="1"/>
</dbReference>
<dbReference type="PANTHER" id="PTHR36922:SF1">
    <property type="entry name" value="DUF1993 DOMAIN-CONTAINING PROTEIN"/>
    <property type="match status" value="1"/>
</dbReference>
<dbReference type="InterPro" id="IPR018531">
    <property type="entry name" value="DUF1993"/>
</dbReference>
<reference evidence="2" key="1">
    <citation type="journal article" date="2019" name="Int. J. Syst. Evol. Microbiol.">
        <title>The Global Catalogue of Microorganisms (GCM) 10K type strain sequencing project: providing services to taxonomists for standard genome sequencing and annotation.</title>
        <authorList>
            <consortium name="The Broad Institute Genomics Platform"/>
            <consortium name="The Broad Institute Genome Sequencing Center for Infectious Disease"/>
            <person name="Wu L."/>
            <person name="Ma J."/>
        </authorList>
    </citation>
    <scope>NUCLEOTIDE SEQUENCE [LARGE SCALE GENOMIC DNA]</scope>
    <source>
        <strain evidence="2">CCUG 51308</strain>
    </source>
</reference>
<protein>
    <submittedName>
        <fullName evidence="1">DUF1993 family protein</fullName>
    </submittedName>
</protein>
<keyword evidence="2" id="KW-1185">Reference proteome</keyword>
<name>A0ABW2ILH7_9PROT</name>
<gene>
    <name evidence="1" type="ORF">ACFQS8_08935</name>
</gene>
<dbReference type="SUPFAM" id="SSF109854">
    <property type="entry name" value="DinB/YfiT-like putative metalloenzymes"/>
    <property type="match status" value="1"/>
</dbReference>
<organism evidence="1 2">
    <name type="scientific">Hirschia litorea</name>
    <dbReference type="NCBI Taxonomy" id="1199156"/>
    <lineage>
        <taxon>Bacteria</taxon>
        <taxon>Pseudomonadati</taxon>
        <taxon>Pseudomonadota</taxon>
        <taxon>Alphaproteobacteria</taxon>
        <taxon>Hyphomonadales</taxon>
        <taxon>Hyphomonadaceae</taxon>
        <taxon>Hirschia</taxon>
    </lineage>
</organism>
<dbReference type="EMBL" id="JBHTBR010000005">
    <property type="protein sequence ID" value="MFC7291736.1"/>
    <property type="molecule type" value="Genomic_DNA"/>
</dbReference>
<dbReference type="Proteomes" id="UP001596492">
    <property type="component" value="Unassembled WGS sequence"/>
</dbReference>
<dbReference type="InterPro" id="IPR034660">
    <property type="entry name" value="DinB/YfiT-like"/>
</dbReference>